<organism evidence="1 2">
    <name type="scientific">Parelaphostrongylus tenuis</name>
    <name type="common">Meningeal worm</name>
    <dbReference type="NCBI Taxonomy" id="148309"/>
    <lineage>
        <taxon>Eukaryota</taxon>
        <taxon>Metazoa</taxon>
        <taxon>Ecdysozoa</taxon>
        <taxon>Nematoda</taxon>
        <taxon>Chromadorea</taxon>
        <taxon>Rhabditida</taxon>
        <taxon>Rhabditina</taxon>
        <taxon>Rhabditomorpha</taxon>
        <taxon>Strongyloidea</taxon>
        <taxon>Metastrongylidae</taxon>
        <taxon>Parelaphostrongylus</taxon>
    </lineage>
</organism>
<gene>
    <name evidence="1" type="ORF">KIN20_017987</name>
</gene>
<proteinExistence type="predicted"/>
<dbReference type="AlphaFoldDB" id="A0AAD5N6Y7"/>
<accession>A0AAD5N6Y7</accession>
<sequence length="86" mass="10045">MDEVLFEKELMRYEKRDAALGAVPCKEELSKMIDYIDSLEYHDRVDYEFIYKLLEQAAKTARGDINDLYDWEETVKATAVTTGKKS</sequence>
<dbReference type="Gene3D" id="1.10.510.10">
    <property type="entry name" value="Transferase(Phosphotransferase) domain 1"/>
    <property type="match status" value="1"/>
</dbReference>
<dbReference type="Proteomes" id="UP001196413">
    <property type="component" value="Unassembled WGS sequence"/>
</dbReference>
<comment type="caution">
    <text evidence="1">The sequence shown here is derived from an EMBL/GenBank/DDBJ whole genome shotgun (WGS) entry which is preliminary data.</text>
</comment>
<evidence type="ECO:0000313" key="1">
    <source>
        <dbReference type="EMBL" id="KAJ1359294.1"/>
    </source>
</evidence>
<protein>
    <submittedName>
        <fullName evidence="1">Uncharacterized protein</fullName>
    </submittedName>
</protein>
<dbReference type="EMBL" id="JAHQIW010003596">
    <property type="protein sequence ID" value="KAJ1359294.1"/>
    <property type="molecule type" value="Genomic_DNA"/>
</dbReference>
<evidence type="ECO:0000313" key="2">
    <source>
        <dbReference type="Proteomes" id="UP001196413"/>
    </source>
</evidence>
<name>A0AAD5N6Y7_PARTN</name>
<reference evidence="1" key="1">
    <citation type="submission" date="2021-06" db="EMBL/GenBank/DDBJ databases">
        <title>Parelaphostrongylus tenuis whole genome reference sequence.</title>
        <authorList>
            <person name="Garwood T.J."/>
            <person name="Larsen P.A."/>
            <person name="Fountain-Jones N.M."/>
            <person name="Garbe J.R."/>
            <person name="Macchietto M.G."/>
            <person name="Kania S.A."/>
            <person name="Gerhold R.W."/>
            <person name="Richards J.E."/>
            <person name="Wolf T.M."/>
        </authorList>
    </citation>
    <scope>NUCLEOTIDE SEQUENCE</scope>
    <source>
        <strain evidence="1">MNPRO001-30</strain>
        <tissue evidence="1">Meninges</tissue>
    </source>
</reference>
<keyword evidence="2" id="KW-1185">Reference proteome</keyword>